<dbReference type="InterPro" id="IPR037026">
    <property type="entry name" value="Vgr_OB-fold_dom_sf"/>
</dbReference>
<dbReference type="Gene3D" id="6.20.150.10">
    <property type="match status" value="1"/>
</dbReference>
<dbReference type="EMBL" id="AUYC01000095">
    <property type="protein sequence ID" value="KZN57601.1"/>
    <property type="molecule type" value="Genomic_DNA"/>
</dbReference>
<reference evidence="2 3" key="1">
    <citation type="submission" date="2013-07" db="EMBL/GenBank/DDBJ databases">
        <title>Comparative Genomic and Metabolomic Analysis of Twelve Strains of Pseudoalteromonas luteoviolacea.</title>
        <authorList>
            <person name="Vynne N.G."/>
            <person name="Mansson M."/>
            <person name="Gram L."/>
        </authorList>
    </citation>
    <scope>NUCLEOTIDE SEQUENCE [LARGE SCALE GENOMIC DNA]</scope>
    <source>
        <strain evidence="2 3">CPMOR-1</strain>
    </source>
</reference>
<gene>
    <name evidence="2" type="ORF">N473_06900</name>
</gene>
<name>A0A167H3T4_9GAMM</name>
<dbReference type="Gene3D" id="2.40.50.230">
    <property type="entry name" value="Gp5 N-terminal domain"/>
    <property type="match status" value="1"/>
</dbReference>
<accession>A0A167H3T4</accession>
<dbReference type="InterPro" id="IPR006531">
    <property type="entry name" value="Gp5/Vgr_OB"/>
</dbReference>
<feature type="domain" description="Gp5/Type VI secretion system Vgr protein OB-fold" evidence="1">
    <location>
        <begin position="18"/>
        <end position="84"/>
    </location>
</feature>
<organism evidence="2 3">
    <name type="scientific">Pseudoalteromonas luteoviolacea CPMOR-1</name>
    <dbReference type="NCBI Taxonomy" id="1365248"/>
    <lineage>
        <taxon>Bacteria</taxon>
        <taxon>Pseudomonadati</taxon>
        <taxon>Pseudomonadota</taxon>
        <taxon>Gammaproteobacteria</taxon>
        <taxon>Alteromonadales</taxon>
        <taxon>Pseudoalteromonadaceae</taxon>
        <taxon>Pseudoalteromonas</taxon>
    </lineage>
</organism>
<evidence type="ECO:0000313" key="3">
    <source>
        <dbReference type="Proteomes" id="UP000076486"/>
    </source>
</evidence>
<dbReference type="NCBIfam" id="TIGR01644">
    <property type="entry name" value="phage_P2_V"/>
    <property type="match status" value="1"/>
</dbReference>
<evidence type="ECO:0000313" key="2">
    <source>
        <dbReference type="EMBL" id="KZN57601.1"/>
    </source>
</evidence>
<sequence>MSFDVAELKRRFDNLLMVGAIHEVDLENKKLKVAVGELITGWLPWPADVAANYIRWRPLKPGIQCLIASPSGELTQAIIIQILYTTELDSPETADDMDVVIFNDGTEVRYDSTTSVLSIQCAGDINVSTHGDATATVAGALTATVTGDAAIDAANIALNGGQPCVTTGHTCVFSGSNHPVGSSTVKAGV</sequence>
<dbReference type="RefSeq" id="WP_063370378.1">
    <property type="nucleotide sequence ID" value="NZ_AUYC01000095.1"/>
</dbReference>
<dbReference type="AlphaFoldDB" id="A0A167H3T4"/>
<dbReference type="InterPro" id="IPR013046">
    <property type="entry name" value="GpV/Gp45"/>
</dbReference>
<evidence type="ECO:0000259" key="1">
    <source>
        <dbReference type="Pfam" id="PF04717"/>
    </source>
</evidence>
<protein>
    <recommendedName>
        <fullName evidence="1">Gp5/Type VI secretion system Vgr protein OB-fold domain-containing protein</fullName>
    </recommendedName>
</protein>
<dbReference type="Pfam" id="PF04717">
    <property type="entry name" value="Phage_base_V"/>
    <property type="match status" value="1"/>
</dbReference>
<dbReference type="PATRIC" id="fig|1365248.3.peg.5407"/>
<comment type="caution">
    <text evidence="2">The sequence shown here is derived from an EMBL/GenBank/DDBJ whole genome shotgun (WGS) entry which is preliminary data.</text>
</comment>
<proteinExistence type="predicted"/>
<dbReference type="Proteomes" id="UP000076486">
    <property type="component" value="Unassembled WGS sequence"/>
</dbReference>